<feature type="chain" id="PRO_5040163552" evidence="2">
    <location>
        <begin position="24"/>
        <end position="197"/>
    </location>
</feature>
<evidence type="ECO:0000313" key="3">
    <source>
        <dbReference type="EMBL" id="KAJ4829158.1"/>
    </source>
</evidence>
<name>A0A9Q0FCW0_9ROSI</name>
<keyword evidence="1" id="KW-0812">Transmembrane</keyword>
<evidence type="ECO:0000313" key="4">
    <source>
        <dbReference type="Proteomes" id="UP001141552"/>
    </source>
</evidence>
<feature type="signal peptide" evidence="2">
    <location>
        <begin position="1"/>
        <end position="23"/>
    </location>
</feature>
<sequence>MAALSTRCCLLHLLSSSLPPSSSLHCLSQSLLSTPVSRFPLGGYIINSSNNNKLLSLQNPTNLSFHPILLFSGFDAPLDTQTALSTVSIVAAIALSLFLGLKVPYYLETLFLVRAVLEMLMGFSLMILNVLWSHETKVCCGTKCVFCNNGKMKQENGMVDCRVCKGAGIDLMSRYCTLEMFPCTNVVRARIWSLEFP</sequence>
<keyword evidence="4" id="KW-1185">Reference proteome</keyword>
<dbReference type="OrthoDB" id="542764at2759"/>
<dbReference type="Proteomes" id="UP001141552">
    <property type="component" value="Unassembled WGS sequence"/>
</dbReference>
<keyword evidence="1" id="KW-0472">Membrane</keyword>
<keyword evidence="1" id="KW-1133">Transmembrane helix</keyword>
<keyword evidence="2" id="KW-0732">Signal</keyword>
<dbReference type="AlphaFoldDB" id="A0A9Q0FCW0"/>
<reference evidence="3" key="1">
    <citation type="submission" date="2022-02" db="EMBL/GenBank/DDBJ databases">
        <authorList>
            <person name="Henning P.M."/>
            <person name="McCubbin A.G."/>
            <person name="Shore J.S."/>
        </authorList>
    </citation>
    <scope>NUCLEOTIDE SEQUENCE</scope>
    <source>
        <strain evidence="3">F60SS</strain>
        <tissue evidence="3">Leaves</tissue>
    </source>
</reference>
<proteinExistence type="predicted"/>
<evidence type="ECO:0000256" key="2">
    <source>
        <dbReference type="SAM" id="SignalP"/>
    </source>
</evidence>
<gene>
    <name evidence="3" type="ORF">Tsubulata_032715</name>
</gene>
<evidence type="ECO:0000256" key="1">
    <source>
        <dbReference type="SAM" id="Phobius"/>
    </source>
</evidence>
<protein>
    <submittedName>
        <fullName evidence="3">Uncharacterized protein</fullName>
    </submittedName>
</protein>
<organism evidence="3 4">
    <name type="scientific">Turnera subulata</name>
    <dbReference type="NCBI Taxonomy" id="218843"/>
    <lineage>
        <taxon>Eukaryota</taxon>
        <taxon>Viridiplantae</taxon>
        <taxon>Streptophyta</taxon>
        <taxon>Embryophyta</taxon>
        <taxon>Tracheophyta</taxon>
        <taxon>Spermatophyta</taxon>
        <taxon>Magnoliopsida</taxon>
        <taxon>eudicotyledons</taxon>
        <taxon>Gunneridae</taxon>
        <taxon>Pentapetalae</taxon>
        <taxon>rosids</taxon>
        <taxon>fabids</taxon>
        <taxon>Malpighiales</taxon>
        <taxon>Passifloraceae</taxon>
        <taxon>Turnera</taxon>
    </lineage>
</organism>
<comment type="caution">
    <text evidence="3">The sequence shown here is derived from an EMBL/GenBank/DDBJ whole genome shotgun (WGS) entry which is preliminary data.</text>
</comment>
<feature type="transmembrane region" description="Helical" evidence="1">
    <location>
        <begin position="82"/>
        <end position="99"/>
    </location>
</feature>
<accession>A0A9Q0FCW0</accession>
<dbReference type="EMBL" id="JAKUCV010005983">
    <property type="protein sequence ID" value="KAJ4829158.1"/>
    <property type="molecule type" value="Genomic_DNA"/>
</dbReference>
<reference evidence="3" key="2">
    <citation type="journal article" date="2023" name="Plants (Basel)">
        <title>Annotation of the Turnera subulata (Passifloraceae) Draft Genome Reveals the S-Locus Evolved after the Divergence of Turneroideae from Passifloroideae in a Stepwise Manner.</title>
        <authorList>
            <person name="Henning P.M."/>
            <person name="Roalson E.H."/>
            <person name="Mir W."/>
            <person name="McCubbin A.G."/>
            <person name="Shore J.S."/>
        </authorList>
    </citation>
    <scope>NUCLEOTIDE SEQUENCE</scope>
    <source>
        <strain evidence="3">F60SS</strain>
    </source>
</reference>
<feature type="transmembrane region" description="Helical" evidence="1">
    <location>
        <begin position="111"/>
        <end position="132"/>
    </location>
</feature>